<dbReference type="AlphaFoldDB" id="A0A6V8KEK7"/>
<evidence type="ECO:0000256" key="4">
    <source>
        <dbReference type="ARBA" id="ARBA00022692"/>
    </source>
</evidence>
<feature type="transmembrane region" description="Helical" evidence="8">
    <location>
        <begin position="78"/>
        <end position="98"/>
    </location>
</feature>
<name>A0A6V8KEK7_9ACTN</name>
<feature type="transmembrane region" description="Helical" evidence="8">
    <location>
        <begin position="145"/>
        <end position="165"/>
    </location>
</feature>
<evidence type="ECO:0000256" key="1">
    <source>
        <dbReference type="ARBA" id="ARBA00004651"/>
    </source>
</evidence>
<reference evidence="9 10" key="2">
    <citation type="submission" date="2020-03" db="EMBL/GenBank/DDBJ databases">
        <authorList>
            <person name="Ichikawa N."/>
            <person name="Kimura A."/>
            <person name="Kitahashi Y."/>
            <person name="Uohara A."/>
        </authorList>
    </citation>
    <scope>NUCLEOTIDE SEQUENCE [LARGE SCALE GENOMIC DNA]</scope>
    <source>
        <strain evidence="9 10">NBRC 108639</strain>
    </source>
</reference>
<dbReference type="InterPro" id="IPR036259">
    <property type="entry name" value="MFS_trans_sf"/>
</dbReference>
<protein>
    <recommendedName>
        <fullName evidence="11">Major facilitator superfamily (MFS) profile domain-containing protein</fullName>
    </recommendedName>
</protein>
<dbReference type="EMBL" id="BLPF01000001">
    <property type="protein sequence ID" value="GFJ79195.1"/>
    <property type="molecule type" value="Genomic_DNA"/>
</dbReference>
<organism evidence="9 10">
    <name type="scientific">Phytohabitans houttuyneae</name>
    <dbReference type="NCBI Taxonomy" id="1076126"/>
    <lineage>
        <taxon>Bacteria</taxon>
        <taxon>Bacillati</taxon>
        <taxon>Actinomycetota</taxon>
        <taxon>Actinomycetes</taxon>
        <taxon>Micromonosporales</taxon>
        <taxon>Micromonosporaceae</taxon>
    </lineage>
</organism>
<dbReference type="Gene3D" id="1.20.1250.20">
    <property type="entry name" value="MFS general substrate transporter like domains"/>
    <property type="match status" value="1"/>
</dbReference>
<feature type="transmembrane region" description="Helical" evidence="8">
    <location>
        <begin position="104"/>
        <end position="124"/>
    </location>
</feature>
<feature type="transmembrane region" description="Helical" evidence="8">
    <location>
        <begin position="44"/>
        <end position="66"/>
    </location>
</feature>
<gene>
    <name evidence="9" type="ORF">Phou_033750</name>
</gene>
<keyword evidence="5 8" id="KW-1133">Transmembrane helix</keyword>
<evidence type="ECO:0008006" key="11">
    <source>
        <dbReference type="Google" id="ProtNLM"/>
    </source>
</evidence>
<evidence type="ECO:0000256" key="6">
    <source>
        <dbReference type="ARBA" id="ARBA00023136"/>
    </source>
</evidence>
<keyword evidence="4 8" id="KW-0812">Transmembrane</keyword>
<evidence type="ECO:0000256" key="8">
    <source>
        <dbReference type="SAM" id="Phobius"/>
    </source>
</evidence>
<evidence type="ECO:0000313" key="9">
    <source>
        <dbReference type="EMBL" id="GFJ79195.1"/>
    </source>
</evidence>
<evidence type="ECO:0000313" key="10">
    <source>
        <dbReference type="Proteomes" id="UP000482800"/>
    </source>
</evidence>
<dbReference type="PANTHER" id="PTHR43266">
    <property type="entry name" value="MACROLIDE-EFFLUX PROTEIN"/>
    <property type="match status" value="1"/>
</dbReference>
<dbReference type="GO" id="GO:0005886">
    <property type="term" value="C:plasma membrane"/>
    <property type="evidence" value="ECO:0007669"/>
    <property type="project" value="UniProtKB-SubCell"/>
</dbReference>
<keyword evidence="10" id="KW-1185">Reference proteome</keyword>
<evidence type="ECO:0000256" key="5">
    <source>
        <dbReference type="ARBA" id="ARBA00022989"/>
    </source>
</evidence>
<sequence>MLRIRPFRRLWMVTGVASLGDWLGLLATATFASAQVSGDAAKGLAFGSVIAVRLLPALVLGPVAGVMADRFDRRYTMVICDLLRFVLFASIPIVALFSENAGVTIGWAAIATFLIETITLLWIPAKEAAVPNLIPRSRLEIANQLTLITTYGVTPVLAGLGIAALDRIVRSGNTTPPEWAEASNLALYFNALSRLAMALVVYFGIKEISGRAHFAKEHGQSMLRQFLEGWKYVGRTPLVRGSSSASSAPSPAAASSSAPPSSSPARSTPATPPSTCSSAPSSSAWAWASRSGPPWCATCPGGAGSA</sequence>
<keyword evidence="2" id="KW-0813">Transport</keyword>
<comment type="subcellular location">
    <subcellularLocation>
        <location evidence="1">Cell membrane</location>
        <topology evidence="1">Multi-pass membrane protein</topology>
    </subcellularLocation>
</comment>
<dbReference type="Proteomes" id="UP000482800">
    <property type="component" value="Unassembled WGS sequence"/>
</dbReference>
<evidence type="ECO:0000256" key="3">
    <source>
        <dbReference type="ARBA" id="ARBA00022475"/>
    </source>
</evidence>
<evidence type="ECO:0000256" key="2">
    <source>
        <dbReference type="ARBA" id="ARBA00022448"/>
    </source>
</evidence>
<reference evidence="9 10" key="1">
    <citation type="submission" date="2020-03" db="EMBL/GenBank/DDBJ databases">
        <title>Whole genome shotgun sequence of Phytohabitans houttuyneae NBRC 108639.</title>
        <authorList>
            <person name="Komaki H."/>
            <person name="Tamura T."/>
        </authorList>
    </citation>
    <scope>NUCLEOTIDE SEQUENCE [LARGE SCALE GENOMIC DNA]</scope>
    <source>
        <strain evidence="9 10">NBRC 108639</strain>
    </source>
</reference>
<dbReference type="SUPFAM" id="SSF103473">
    <property type="entry name" value="MFS general substrate transporter"/>
    <property type="match status" value="1"/>
</dbReference>
<dbReference type="InterPro" id="IPR010290">
    <property type="entry name" value="TM_effector"/>
</dbReference>
<comment type="caution">
    <text evidence="9">The sequence shown here is derived from an EMBL/GenBank/DDBJ whole genome shotgun (WGS) entry which is preliminary data.</text>
</comment>
<dbReference type="Pfam" id="PF05977">
    <property type="entry name" value="MFS_3"/>
    <property type="match status" value="1"/>
</dbReference>
<dbReference type="PANTHER" id="PTHR43266:SF2">
    <property type="entry name" value="MAJOR FACILITATOR SUPERFAMILY (MFS) PROFILE DOMAIN-CONTAINING PROTEIN"/>
    <property type="match status" value="1"/>
</dbReference>
<proteinExistence type="predicted"/>
<evidence type="ECO:0000256" key="7">
    <source>
        <dbReference type="SAM" id="MobiDB-lite"/>
    </source>
</evidence>
<feature type="transmembrane region" description="Helical" evidence="8">
    <location>
        <begin position="185"/>
        <end position="205"/>
    </location>
</feature>
<accession>A0A6V8KEK7</accession>
<feature type="region of interest" description="Disordered" evidence="7">
    <location>
        <begin position="243"/>
        <end position="294"/>
    </location>
</feature>
<keyword evidence="3" id="KW-1003">Cell membrane</keyword>
<keyword evidence="6 8" id="KW-0472">Membrane</keyword>